<comment type="caution">
    <text evidence="1">The sequence shown here is derived from an EMBL/GenBank/DDBJ whole genome shotgun (WGS) entry which is preliminary data.</text>
</comment>
<gene>
    <name evidence="1" type="ORF">Tco_1081024</name>
</gene>
<reference evidence="1" key="1">
    <citation type="journal article" date="2022" name="Int. J. Mol. Sci.">
        <title>Draft Genome of Tanacetum Coccineum: Genomic Comparison of Closely Related Tanacetum-Family Plants.</title>
        <authorList>
            <person name="Yamashiro T."/>
            <person name="Shiraishi A."/>
            <person name="Nakayama K."/>
            <person name="Satake H."/>
        </authorList>
    </citation>
    <scope>NUCLEOTIDE SEQUENCE</scope>
</reference>
<name>A0ABQ5HXA4_9ASTR</name>
<sequence>MLAPSGGGLILYQAYGNLYVMRGRKAHLLENKQIPSVGVFDEVFSTWMAFGGNTRDLGSFGEETDKITDLHQLHEEVLFTERGDGVASIKRHRRDPYSDGVKDLVTASGRSRKPAFVCIAVDKSRETRVRRKDTIG</sequence>
<protein>
    <submittedName>
        <fullName evidence="1">Uncharacterized protein</fullName>
    </submittedName>
</protein>
<evidence type="ECO:0000313" key="2">
    <source>
        <dbReference type="Proteomes" id="UP001151760"/>
    </source>
</evidence>
<dbReference type="EMBL" id="BQNB010020085">
    <property type="protein sequence ID" value="GJT92179.1"/>
    <property type="molecule type" value="Genomic_DNA"/>
</dbReference>
<dbReference type="Proteomes" id="UP001151760">
    <property type="component" value="Unassembled WGS sequence"/>
</dbReference>
<organism evidence="1 2">
    <name type="scientific">Tanacetum coccineum</name>
    <dbReference type="NCBI Taxonomy" id="301880"/>
    <lineage>
        <taxon>Eukaryota</taxon>
        <taxon>Viridiplantae</taxon>
        <taxon>Streptophyta</taxon>
        <taxon>Embryophyta</taxon>
        <taxon>Tracheophyta</taxon>
        <taxon>Spermatophyta</taxon>
        <taxon>Magnoliopsida</taxon>
        <taxon>eudicotyledons</taxon>
        <taxon>Gunneridae</taxon>
        <taxon>Pentapetalae</taxon>
        <taxon>asterids</taxon>
        <taxon>campanulids</taxon>
        <taxon>Asterales</taxon>
        <taxon>Asteraceae</taxon>
        <taxon>Asteroideae</taxon>
        <taxon>Anthemideae</taxon>
        <taxon>Anthemidinae</taxon>
        <taxon>Tanacetum</taxon>
    </lineage>
</organism>
<proteinExistence type="predicted"/>
<keyword evidence="2" id="KW-1185">Reference proteome</keyword>
<evidence type="ECO:0000313" key="1">
    <source>
        <dbReference type="EMBL" id="GJT92179.1"/>
    </source>
</evidence>
<accession>A0ABQ5HXA4</accession>
<reference evidence="1" key="2">
    <citation type="submission" date="2022-01" db="EMBL/GenBank/DDBJ databases">
        <authorList>
            <person name="Yamashiro T."/>
            <person name="Shiraishi A."/>
            <person name="Satake H."/>
            <person name="Nakayama K."/>
        </authorList>
    </citation>
    <scope>NUCLEOTIDE SEQUENCE</scope>
</reference>